<proteinExistence type="predicted"/>
<protein>
    <submittedName>
        <fullName evidence="1">Uncharacterized protein</fullName>
    </submittedName>
</protein>
<dbReference type="RefSeq" id="XP_009827723.1">
    <property type="nucleotide sequence ID" value="XM_009829421.1"/>
</dbReference>
<organism evidence="1">
    <name type="scientific">Aphanomyces astaci</name>
    <name type="common">Crayfish plague agent</name>
    <dbReference type="NCBI Taxonomy" id="112090"/>
    <lineage>
        <taxon>Eukaryota</taxon>
        <taxon>Sar</taxon>
        <taxon>Stramenopiles</taxon>
        <taxon>Oomycota</taxon>
        <taxon>Saprolegniomycetes</taxon>
        <taxon>Saprolegniales</taxon>
        <taxon>Verrucalvaceae</taxon>
        <taxon>Aphanomyces</taxon>
    </lineage>
</organism>
<dbReference type="VEuPathDB" id="FungiDB:H257_04795"/>
<dbReference type="EMBL" id="KI913121">
    <property type="protein sequence ID" value="ETV83052.1"/>
    <property type="molecule type" value="Genomic_DNA"/>
</dbReference>
<dbReference type="AlphaFoldDB" id="W4GTQ0"/>
<gene>
    <name evidence="1" type="ORF">H257_04795</name>
</gene>
<evidence type="ECO:0000313" key="1">
    <source>
        <dbReference type="EMBL" id="ETV83052.1"/>
    </source>
</evidence>
<sequence length="159" mass="17343">MPIIDHPDANQILPRYHTEMSVDLSSVGHWNSTDWMIVNMSALITPAVVHVFRVASRVPTDSDFSSTMSKATKDENTCRQSTTHDTSTVYGIAKNKACSVVVSRPVLMVEPTMPIVMLYTAVTTTAPVMLRNTRSVAACLANVDADMSLLPVHTIVTVP</sequence>
<reference evidence="1" key="1">
    <citation type="submission" date="2013-12" db="EMBL/GenBank/DDBJ databases">
        <title>The Genome Sequence of Aphanomyces astaci APO3.</title>
        <authorList>
            <consortium name="The Broad Institute Genomics Platform"/>
            <person name="Russ C."/>
            <person name="Tyler B."/>
            <person name="van West P."/>
            <person name="Dieguez-Uribeondo J."/>
            <person name="Young S.K."/>
            <person name="Zeng Q."/>
            <person name="Gargeya S."/>
            <person name="Fitzgerald M."/>
            <person name="Abouelleil A."/>
            <person name="Alvarado L."/>
            <person name="Chapman S.B."/>
            <person name="Gainer-Dewar J."/>
            <person name="Goldberg J."/>
            <person name="Griggs A."/>
            <person name="Gujja S."/>
            <person name="Hansen M."/>
            <person name="Howarth C."/>
            <person name="Imamovic A."/>
            <person name="Ireland A."/>
            <person name="Larimer J."/>
            <person name="McCowan C."/>
            <person name="Murphy C."/>
            <person name="Pearson M."/>
            <person name="Poon T.W."/>
            <person name="Priest M."/>
            <person name="Roberts A."/>
            <person name="Saif S."/>
            <person name="Shea T."/>
            <person name="Sykes S."/>
            <person name="Wortman J."/>
            <person name="Nusbaum C."/>
            <person name="Birren B."/>
        </authorList>
    </citation>
    <scope>NUCLEOTIDE SEQUENCE [LARGE SCALE GENOMIC DNA]</scope>
    <source>
        <strain evidence="1">APO3</strain>
    </source>
</reference>
<accession>W4GTQ0</accession>
<name>W4GTQ0_APHAT</name>
<dbReference type="GeneID" id="20806791"/>